<dbReference type="Gene3D" id="3.10.350.10">
    <property type="entry name" value="LysM domain"/>
    <property type="match status" value="1"/>
</dbReference>
<name>A0A7X4H6Y0_9BURK</name>
<dbReference type="SMART" id="SM00257">
    <property type="entry name" value="LysM"/>
    <property type="match status" value="1"/>
</dbReference>
<dbReference type="Proteomes" id="UP000469734">
    <property type="component" value="Unassembled WGS sequence"/>
</dbReference>
<sequence>MNEEYTVRKGDTLTRIAAAFGVSKHDLAKLNKIQNQNMIREGQVLQIPPKVVELAPLEPLQIDLSSLLSLQFLDAANKPIEGMEVSVCVAGEVEKHKTDTTGKVPVITAKRDDVVKVEVKKPTGDWKKVSEVKLAEPATHARITSPKVALPAEMKVHEGPKQTAKTDKPAPQPLGTVTEVRSENGNPVQKVALECPNTENLRLGPNAKYRDVIIAAGKRSGFTPQSIAAIMNAEAATITNVTYIPVIDRKTKKPVLGKDGKPKTKKLTENTGEWDPRSASSKSSARGMTQFLDASWVDMALNDGTFLNERAKKEGWITTQKSTVIKKKQPVEVETPAFKRADGKLVTKTKDTALVRILSSKPYITGRATASDANLQKLLDLRYVAEYAINTAVDYGLQNLKGLKDDDFKLDGLSDGDKAKLIYLTHHLGLSDAKKFIRNTITSDTAKVLLTAQVGADRAAEYAADNGNDYVKGHRSWLLNFVDKKINITEKMCDSSKAAAARSLLDVTVAIK</sequence>
<dbReference type="InterPro" id="IPR036779">
    <property type="entry name" value="LysM_dom_sf"/>
</dbReference>
<comment type="caution">
    <text evidence="3">The sequence shown here is derived from an EMBL/GenBank/DDBJ whole genome shotgun (WGS) entry which is preliminary data.</text>
</comment>
<dbReference type="PROSITE" id="PS51782">
    <property type="entry name" value="LYSM"/>
    <property type="match status" value="1"/>
</dbReference>
<evidence type="ECO:0000259" key="2">
    <source>
        <dbReference type="PROSITE" id="PS51782"/>
    </source>
</evidence>
<evidence type="ECO:0000313" key="3">
    <source>
        <dbReference type="EMBL" id="MYM75709.1"/>
    </source>
</evidence>
<organism evidence="3 4">
    <name type="scientific">Duganella margarita</name>
    <dbReference type="NCBI Taxonomy" id="2692170"/>
    <lineage>
        <taxon>Bacteria</taxon>
        <taxon>Pseudomonadati</taxon>
        <taxon>Pseudomonadota</taxon>
        <taxon>Betaproteobacteria</taxon>
        <taxon>Burkholderiales</taxon>
        <taxon>Oxalobacteraceae</taxon>
        <taxon>Telluria group</taxon>
        <taxon>Duganella</taxon>
    </lineage>
</organism>
<feature type="compositionally biased region" description="Basic and acidic residues" evidence="1">
    <location>
        <begin position="157"/>
        <end position="168"/>
    </location>
</feature>
<dbReference type="Pfam" id="PF01476">
    <property type="entry name" value="LysM"/>
    <property type="match status" value="1"/>
</dbReference>
<feature type="domain" description="LysM" evidence="2">
    <location>
        <begin position="3"/>
        <end position="47"/>
    </location>
</feature>
<dbReference type="AlphaFoldDB" id="A0A7X4H6Y0"/>
<feature type="region of interest" description="Disordered" evidence="1">
    <location>
        <begin position="254"/>
        <end position="285"/>
    </location>
</feature>
<protein>
    <submittedName>
        <fullName evidence="3">LysM peptidoglycan-binding domain-containing protein</fullName>
    </submittedName>
</protein>
<dbReference type="InterPro" id="IPR018392">
    <property type="entry name" value="LysM"/>
</dbReference>
<dbReference type="PANTHER" id="PTHR33734:SF22">
    <property type="entry name" value="MEMBRANE-BOUND LYTIC MUREIN TRANSGLYCOSYLASE D"/>
    <property type="match status" value="1"/>
</dbReference>
<proteinExistence type="predicted"/>
<gene>
    <name evidence="3" type="ORF">GTP56_26445</name>
</gene>
<reference evidence="3 4" key="1">
    <citation type="submission" date="2019-12" db="EMBL/GenBank/DDBJ databases">
        <title>Novel species isolated from a subtropical stream in China.</title>
        <authorList>
            <person name="Lu H."/>
        </authorList>
    </citation>
    <scope>NUCLEOTIDE SEQUENCE [LARGE SCALE GENOMIC DNA]</scope>
    <source>
        <strain evidence="3 4">FT134W</strain>
    </source>
</reference>
<feature type="compositionally biased region" description="Basic and acidic residues" evidence="1">
    <location>
        <begin position="256"/>
        <end position="268"/>
    </location>
</feature>
<feature type="region of interest" description="Disordered" evidence="1">
    <location>
        <begin position="157"/>
        <end position="180"/>
    </location>
</feature>
<dbReference type="RefSeq" id="WP_161052318.1">
    <property type="nucleotide sequence ID" value="NZ_WWCR01000046.1"/>
</dbReference>
<accession>A0A7X4H6Y0</accession>
<dbReference type="SUPFAM" id="SSF54106">
    <property type="entry name" value="LysM domain"/>
    <property type="match status" value="1"/>
</dbReference>
<dbReference type="CDD" id="cd00118">
    <property type="entry name" value="LysM"/>
    <property type="match status" value="1"/>
</dbReference>
<dbReference type="Gene3D" id="1.10.530.10">
    <property type="match status" value="1"/>
</dbReference>
<dbReference type="PANTHER" id="PTHR33734">
    <property type="entry name" value="LYSM DOMAIN-CONTAINING GPI-ANCHORED PROTEIN 2"/>
    <property type="match status" value="1"/>
</dbReference>
<evidence type="ECO:0000256" key="1">
    <source>
        <dbReference type="SAM" id="MobiDB-lite"/>
    </source>
</evidence>
<dbReference type="EMBL" id="WWCR01000046">
    <property type="protein sequence ID" value="MYM75709.1"/>
    <property type="molecule type" value="Genomic_DNA"/>
</dbReference>
<evidence type="ECO:0000313" key="4">
    <source>
        <dbReference type="Proteomes" id="UP000469734"/>
    </source>
</evidence>